<protein>
    <submittedName>
        <fullName evidence="3">ABC transporter</fullName>
    </submittedName>
</protein>
<dbReference type="InterPro" id="IPR005662">
    <property type="entry name" value="GTPase_Era-like"/>
</dbReference>
<dbReference type="GO" id="GO:0005525">
    <property type="term" value="F:GTP binding"/>
    <property type="evidence" value="ECO:0007669"/>
    <property type="project" value="InterPro"/>
</dbReference>
<reference evidence="3 4" key="1">
    <citation type="submission" date="2019-12" db="EMBL/GenBank/DDBJ databases">
        <authorList>
            <person name="Kun Z."/>
        </authorList>
    </citation>
    <scope>NUCLEOTIDE SEQUENCE [LARGE SCALE GENOMIC DNA]</scope>
    <source>
        <strain evidence="3 4">YIM 123512</strain>
    </source>
</reference>
<accession>A0A6L7F0G5</accession>
<dbReference type="PANTHER" id="PTHR42698">
    <property type="entry name" value="GTPASE ERA"/>
    <property type="match status" value="1"/>
</dbReference>
<dbReference type="InterPro" id="IPR027417">
    <property type="entry name" value="P-loop_NTPase"/>
</dbReference>
<feature type="domain" description="G" evidence="2">
    <location>
        <begin position="64"/>
        <end position="211"/>
    </location>
</feature>
<dbReference type="InterPro" id="IPR006073">
    <property type="entry name" value="GTP-bd"/>
</dbReference>
<evidence type="ECO:0000313" key="3">
    <source>
        <dbReference type="EMBL" id="MXG88264.1"/>
    </source>
</evidence>
<dbReference type="GO" id="GO:0005829">
    <property type="term" value="C:cytosol"/>
    <property type="evidence" value="ECO:0007669"/>
    <property type="project" value="TreeGrafter"/>
</dbReference>
<name>A0A6L7F0G5_9ACTN</name>
<comment type="caution">
    <text evidence="3">The sequence shown here is derived from an EMBL/GenBank/DDBJ whole genome shotgun (WGS) entry which is preliminary data.</text>
</comment>
<keyword evidence="4" id="KW-1185">Reference proteome</keyword>
<dbReference type="AlphaFoldDB" id="A0A6L7F0G5"/>
<sequence>MTSLLEGAKRLLSRGSDLGTRLEALEAATEASRGRLDDSVVDDAQGVVDRAAGRLRLSAEHTVVAIAGATGSGKSSTFNALTGLELSAVGVRRPTTSWATACVWGAEGAGELLEWLGIPPRHQITRDSMLDSSRPDRRSQRDRELDGVVLLDLPDHDSTEVAHHLEVDRIVRLADLLVWVLDPQKYADAAIHDRYLAPLASHQGVMVVVLNHIDTVPADRRASMLEDVRRLLDADGLTDVPVIATSARHGDGVAELRAEIARRVSDKAATRGRLAADLRAVATRLDEECGGGRPRSLASGRVQAMEEALADSAGVPTVVSAIERSTRMRARQATGWPVVSWVSRLRPDPLRRLHLDLGSEGKQLLARNRSSIPTATPVQRAKVDTEVRALADDVSAGMSRPWADSLRRASVSRVDDLGDRLDVEIGQTDLGVAGIPAWAGIVRVLQWALLLTAVAGLVWTLALVFSGGLGDAAVPSYAGVDLPFLLLIGGVVAGIVLALLCRVLVDLTARKRAATADRRLREAVHRVAQELVVAPVETELDAFRTVRTGLDTVLQ</sequence>
<dbReference type="PANTHER" id="PTHR42698:SF1">
    <property type="entry name" value="GTPASE ERA, MITOCHONDRIAL"/>
    <property type="match status" value="1"/>
</dbReference>
<dbReference type="SUPFAM" id="SSF52540">
    <property type="entry name" value="P-loop containing nucleoside triphosphate hydrolases"/>
    <property type="match status" value="1"/>
</dbReference>
<feature type="transmembrane region" description="Helical" evidence="1">
    <location>
        <begin position="482"/>
        <end position="505"/>
    </location>
</feature>
<dbReference type="GO" id="GO:0043024">
    <property type="term" value="F:ribosomal small subunit binding"/>
    <property type="evidence" value="ECO:0007669"/>
    <property type="project" value="TreeGrafter"/>
</dbReference>
<dbReference type="Gene3D" id="3.40.50.300">
    <property type="entry name" value="P-loop containing nucleotide triphosphate hydrolases"/>
    <property type="match status" value="1"/>
</dbReference>
<proteinExistence type="predicted"/>
<keyword evidence="1" id="KW-0812">Transmembrane</keyword>
<evidence type="ECO:0000313" key="4">
    <source>
        <dbReference type="Proteomes" id="UP000473325"/>
    </source>
</evidence>
<evidence type="ECO:0000259" key="2">
    <source>
        <dbReference type="Pfam" id="PF01926"/>
    </source>
</evidence>
<feature type="transmembrane region" description="Helical" evidence="1">
    <location>
        <begin position="447"/>
        <end position="470"/>
    </location>
</feature>
<dbReference type="EMBL" id="WUEK01000001">
    <property type="protein sequence ID" value="MXG88264.1"/>
    <property type="molecule type" value="Genomic_DNA"/>
</dbReference>
<organism evidence="3 4">
    <name type="scientific">Nocardioides flavescens</name>
    <dbReference type="NCBI Taxonomy" id="2691959"/>
    <lineage>
        <taxon>Bacteria</taxon>
        <taxon>Bacillati</taxon>
        <taxon>Actinomycetota</taxon>
        <taxon>Actinomycetes</taxon>
        <taxon>Propionibacteriales</taxon>
        <taxon>Nocardioidaceae</taxon>
        <taxon>Nocardioides</taxon>
    </lineage>
</organism>
<evidence type="ECO:0000256" key="1">
    <source>
        <dbReference type="SAM" id="Phobius"/>
    </source>
</evidence>
<dbReference type="GO" id="GO:0019843">
    <property type="term" value="F:rRNA binding"/>
    <property type="evidence" value="ECO:0007669"/>
    <property type="project" value="TreeGrafter"/>
</dbReference>
<dbReference type="GO" id="GO:0000028">
    <property type="term" value="P:ribosomal small subunit assembly"/>
    <property type="evidence" value="ECO:0007669"/>
    <property type="project" value="TreeGrafter"/>
</dbReference>
<keyword evidence="1" id="KW-1133">Transmembrane helix</keyword>
<dbReference type="RefSeq" id="WP_160874498.1">
    <property type="nucleotide sequence ID" value="NZ_WUEK01000001.1"/>
</dbReference>
<keyword evidence="1" id="KW-0472">Membrane</keyword>
<gene>
    <name evidence="3" type="ORF">GRQ65_01710</name>
</gene>
<dbReference type="Pfam" id="PF01926">
    <property type="entry name" value="MMR_HSR1"/>
    <property type="match status" value="1"/>
</dbReference>
<dbReference type="Proteomes" id="UP000473325">
    <property type="component" value="Unassembled WGS sequence"/>
</dbReference>